<dbReference type="PANTHER" id="PTHR30469:SF15">
    <property type="entry name" value="HLYD FAMILY OF SECRETION PROTEINS"/>
    <property type="match status" value="1"/>
</dbReference>
<gene>
    <name evidence="1" type="ORF">MNB_SV-10-1446</name>
</gene>
<proteinExistence type="predicted"/>
<dbReference type="SUPFAM" id="SSF111369">
    <property type="entry name" value="HlyD-like secretion proteins"/>
    <property type="match status" value="1"/>
</dbReference>
<name>A0A1W1CBC0_9ZZZZ</name>
<dbReference type="AlphaFoldDB" id="A0A1W1CBC0"/>
<reference evidence="1" key="1">
    <citation type="submission" date="2016-10" db="EMBL/GenBank/DDBJ databases">
        <authorList>
            <person name="de Groot N.N."/>
        </authorList>
    </citation>
    <scope>NUCLEOTIDE SEQUENCE</scope>
</reference>
<accession>A0A1W1CBC0</accession>
<dbReference type="GO" id="GO:1990281">
    <property type="term" value="C:efflux pump complex"/>
    <property type="evidence" value="ECO:0007669"/>
    <property type="project" value="TreeGrafter"/>
</dbReference>
<dbReference type="Gene3D" id="1.10.287.470">
    <property type="entry name" value="Helix hairpin bin"/>
    <property type="match status" value="1"/>
</dbReference>
<sequence>MKKVLKILLFLVIIAALAALGIKLIHDKRAKEASLPPAKIYPIVVKTMIPKAAEGKLTLPSLAQTVNETDVTLSSRIASRVEQIVKSGMAVKKGDVVAKLDTTDITANTEALKVALSNLLKSHKRTQALYRVKGASIEQLQKEQSEIASLKAKLKAVENQLSYATITAPISGIVAKTFAGGGDVTRPGKPMVQISAETGFSLLVRTPQDIVPKAVLFGGKEYPLHALNSTFNGLNEYKAYVKDSHGLSAGERVEVNVVVFEGKAIELPFDAVLNREGKSYVLVVRKDRAVPKEIHIVQSAEQGVVISDDLSGKKIVVAKPDILLKLTSGYVLKVKE</sequence>
<dbReference type="GO" id="GO:0015562">
    <property type="term" value="F:efflux transmembrane transporter activity"/>
    <property type="evidence" value="ECO:0007669"/>
    <property type="project" value="TreeGrafter"/>
</dbReference>
<dbReference type="Gene3D" id="2.40.420.20">
    <property type="match status" value="1"/>
</dbReference>
<dbReference type="PANTHER" id="PTHR30469">
    <property type="entry name" value="MULTIDRUG RESISTANCE PROTEIN MDTA"/>
    <property type="match status" value="1"/>
</dbReference>
<dbReference type="EMBL" id="FPHL01000032">
    <property type="protein sequence ID" value="SFV63037.1"/>
    <property type="molecule type" value="Genomic_DNA"/>
</dbReference>
<dbReference type="Gene3D" id="2.40.50.100">
    <property type="match status" value="1"/>
</dbReference>
<evidence type="ECO:0000313" key="1">
    <source>
        <dbReference type="EMBL" id="SFV63037.1"/>
    </source>
</evidence>
<organism evidence="1">
    <name type="scientific">hydrothermal vent metagenome</name>
    <dbReference type="NCBI Taxonomy" id="652676"/>
    <lineage>
        <taxon>unclassified sequences</taxon>
        <taxon>metagenomes</taxon>
        <taxon>ecological metagenomes</taxon>
    </lineage>
</organism>
<protein>
    <submittedName>
        <fullName evidence="1">Efflux transporter, RND family, MFP subunit</fullName>
    </submittedName>
</protein>